<comment type="caution">
    <text evidence="2">The sequence shown here is derived from an EMBL/GenBank/DDBJ whole genome shotgun (WGS) entry which is preliminary data.</text>
</comment>
<keyword evidence="3" id="KW-1185">Reference proteome</keyword>
<name>A0A2P8H7E3_9BACL</name>
<protein>
    <submittedName>
        <fullName evidence="2">Uncharacterized protein</fullName>
    </submittedName>
</protein>
<accession>A0A2P8H7E3</accession>
<keyword evidence="1" id="KW-0472">Membrane</keyword>
<proteinExistence type="predicted"/>
<dbReference type="Proteomes" id="UP000242682">
    <property type="component" value="Unassembled WGS sequence"/>
</dbReference>
<evidence type="ECO:0000313" key="3">
    <source>
        <dbReference type="Proteomes" id="UP000242682"/>
    </source>
</evidence>
<dbReference type="AlphaFoldDB" id="A0A2P8H7E3"/>
<organism evidence="2 3">
    <name type="scientific">Planomicrobium soli</name>
    <dbReference type="NCBI Taxonomy" id="1176648"/>
    <lineage>
        <taxon>Bacteria</taxon>
        <taxon>Bacillati</taxon>
        <taxon>Bacillota</taxon>
        <taxon>Bacilli</taxon>
        <taxon>Bacillales</taxon>
        <taxon>Caryophanaceae</taxon>
        <taxon>Planomicrobium</taxon>
    </lineage>
</organism>
<evidence type="ECO:0000256" key="1">
    <source>
        <dbReference type="SAM" id="Phobius"/>
    </source>
</evidence>
<reference evidence="2 3" key="1">
    <citation type="submission" date="2018-03" db="EMBL/GenBank/DDBJ databases">
        <title>Genomic Encyclopedia of Type Strains, Phase III (KMG-III): the genomes of soil and plant-associated and newly described type strains.</title>
        <authorList>
            <person name="Whitman W."/>
        </authorList>
    </citation>
    <scope>NUCLEOTIDE SEQUENCE [LARGE SCALE GENOMIC DNA]</scope>
    <source>
        <strain evidence="2 3">CGMCC 1.12259</strain>
    </source>
</reference>
<dbReference type="OrthoDB" id="9777460at2"/>
<dbReference type="RefSeq" id="WP_106531934.1">
    <property type="nucleotide sequence ID" value="NZ_PYAT01000001.1"/>
</dbReference>
<dbReference type="EMBL" id="PYAT01000001">
    <property type="protein sequence ID" value="PSL42147.1"/>
    <property type="molecule type" value="Genomic_DNA"/>
</dbReference>
<sequence length="172" mass="19876">MEFEIWIAPISALVGTLFGASIGAISPVLTEFVKNKATRSHFKKDKYEVFTRVMLNEFIPKVEHVIFSIDASLNIFKDNIELQNHHRSTLRNELQEAMELFDLKIKDVYPLEMIKEIEGIASNIRHANFFLGRERDGDVRKNKAENEILISINKALKNAVKKSRKTLEKNYI</sequence>
<gene>
    <name evidence="2" type="ORF">B0H99_101395</name>
</gene>
<keyword evidence="1" id="KW-1133">Transmembrane helix</keyword>
<evidence type="ECO:0000313" key="2">
    <source>
        <dbReference type="EMBL" id="PSL42147.1"/>
    </source>
</evidence>
<feature type="transmembrane region" description="Helical" evidence="1">
    <location>
        <begin position="6"/>
        <end position="29"/>
    </location>
</feature>
<keyword evidence="1" id="KW-0812">Transmembrane</keyword>